<reference evidence="2 3" key="1">
    <citation type="journal article" date="2019" name="Nat. Microbiol.">
        <title>Mediterranean grassland soil C-N compound turnover is dependent on rainfall and depth, and is mediated by genomically divergent microorganisms.</title>
        <authorList>
            <person name="Diamond S."/>
            <person name="Andeer P.F."/>
            <person name="Li Z."/>
            <person name="Crits-Christoph A."/>
            <person name="Burstein D."/>
            <person name="Anantharaman K."/>
            <person name="Lane K.R."/>
            <person name="Thomas B.C."/>
            <person name="Pan C."/>
            <person name="Northen T.R."/>
            <person name="Banfield J.F."/>
        </authorList>
    </citation>
    <scope>NUCLEOTIDE SEQUENCE [LARGE SCALE GENOMIC DNA]</scope>
    <source>
        <strain evidence="2">WS_3</strain>
    </source>
</reference>
<gene>
    <name evidence="2" type="ORF">E6K73_02030</name>
</gene>
<dbReference type="InterPro" id="IPR025965">
    <property type="entry name" value="FlgD/Vpr_Ig-like"/>
</dbReference>
<name>A0A538SNE4_UNCEI</name>
<sequence>MARAGRAITTRVRTACSPRARPRWSARISRCPGASPSPCLFRCPWSSARPTAPMEIRPTRQASPRRMESPPAWCSATRTEGSWTCRPATPSTRRAGENHFVATASVRVASTGGAALTAAPNPSHAAVTFECFMPRPGTVRLEIVDPQGRSVRRVFSGAMDAGRQVLEWDGRGESGEPVAPGVYLAVMRFAGRTVTRRVALVH</sequence>
<evidence type="ECO:0000313" key="3">
    <source>
        <dbReference type="Proteomes" id="UP000320184"/>
    </source>
</evidence>
<comment type="caution">
    <text evidence="2">The sequence shown here is derived from an EMBL/GenBank/DDBJ whole genome shotgun (WGS) entry which is preliminary data.</text>
</comment>
<feature type="domain" description="FlgD/Vpr Ig-like" evidence="1">
    <location>
        <begin position="133"/>
        <end position="184"/>
    </location>
</feature>
<protein>
    <recommendedName>
        <fullName evidence="1">FlgD/Vpr Ig-like domain-containing protein</fullName>
    </recommendedName>
</protein>
<organism evidence="2 3">
    <name type="scientific">Eiseniibacteriota bacterium</name>
    <dbReference type="NCBI Taxonomy" id="2212470"/>
    <lineage>
        <taxon>Bacteria</taxon>
        <taxon>Candidatus Eiseniibacteriota</taxon>
    </lineage>
</organism>
<dbReference type="Pfam" id="PF13860">
    <property type="entry name" value="FlgD_ig"/>
    <property type="match status" value="1"/>
</dbReference>
<dbReference type="Proteomes" id="UP000320184">
    <property type="component" value="Unassembled WGS sequence"/>
</dbReference>
<dbReference type="Gene3D" id="2.60.40.4070">
    <property type="match status" value="1"/>
</dbReference>
<evidence type="ECO:0000259" key="1">
    <source>
        <dbReference type="Pfam" id="PF13860"/>
    </source>
</evidence>
<evidence type="ECO:0000313" key="2">
    <source>
        <dbReference type="EMBL" id="TMQ52893.1"/>
    </source>
</evidence>
<dbReference type="AlphaFoldDB" id="A0A538SNE4"/>
<accession>A0A538SNE4</accession>
<proteinExistence type="predicted"/>
<dbReference type="EMBL" id="VBOT01000027">
    <property type="protein sequence ID" value="TMQ52893.1"/>
    <property type="molecule type" value="Genomic_DNA"/>
</dbReference>